<dbReference type="AlphaFoldDB" id="A0A0F9BNR4"/>
<keyword evidence="1" id="KW-1133">Transmembrane helix</keyword>
<reference evidence="2" key="1">
    <citation type="journal article" date="2015" name="Nature">
        <title>Complex archaea that bridge the gap between prokaryotes and eukaryotes.</title>
        <authorList>
            <person name="Spang A."/>
            <person name="Saw J.H."/>
            <person name="Jorgensen S.L."/>
            <person name="Zaremba-Niedzwiedzka K."/>
            <person name="Martijn J."/>
            <person name="Lind A.E."/>
            <person name="van Eijk R."/>
            <person name="Schleper C."/>
            <person name="Guy L."/>
            <person name="Ettema T.J."/>
        </authorList>
    </citation>
    <scope>NUCLEOTIDE SEQUENCE</scope>
</reference>
<accession>A0A0F9BNR4</accession>
<protein>
    <submittedName>
        <fullName evidence="2">Uncharacterized protein</fullName>
    </submittedName>
</protein>
<keyword evidence="1" id="KW-0812">Transmembrane</keyword>
<dbReference type="EMBL" id="LAZR01036939">
    <property type="protein sequence ID" value="KKL23529.1"/>
    <property type="molecule type" value="Genomic_DNA"/>
</dbReference>
<proteinExistence type="predicted"/>
<gene>
    <name evidence="2" type="ORF">LCGC14_2424460</name>
</gene>
<keyword evidence="1" id="KW-0472">Membrane</keyword>
<name>A0A0F9BNR4_9ZZZZ</name>
<evidence type="ECO:0000313" key="2">
    <source>
        <dbReference type="EMBL" id="KKL23529.1"/>
    </source>
</evidence>
<comment type="caution">
    <text evidence="2">The sequence shown here is derived from an EMBL/GenBank/DDBJ whole genome shotgun (WGS) entry which is preliminary data.</text>
</comment>
<organism evidence="2">
    <name type="scientific">marine sediment metagenome</name>
    <dbReference type="NCBI Taxonomy" id="412755"/>
    <lineage>
        <taxon>unclassified sequences</taxon>
        <taxon>metagenomes</taxon>
        <taxon>ecological metagenomes</taxon>
    </lineage>
</organism>
<sequence length="30" mass="3270">MVDIILLVIAYVMMAAFLAFIIGILLSLSD</sequence>
<evidence type="ECO:0000256" key="1">
    <source>
        <dbReference type="SAM" id="Phobius"/>
    </source>
</evidence>
<feature type="transmembrane region" description="Helical" evidence="1">
    <location>
        <begin position="6"/>
        <end position="28"/>
    </location>
</feature>